<name>A0A5M3TEJ3_LIMPL</name>
<keyword evidence="3" id="KW-1185">Reference proteome</keyword>
<evidence type="ECO:0000313" key="3">
    <source>
        <dbReference type="Proteomes" id="UP000326169"/>
    </source>
</evidence>
<sequence length="215" mass="24029">MVQQQSTTKPPKPIFETIYGFSPNRDTLGGTAYLIVENSGNILIDAPPWTETEQRFIQEQGSLQWLVITHRGAMGKAREIQKATGCRILCQEQETYLLPEAEVISFEREFSLTPEMTVIWTPGHSPGSSCVYTSQYGGILFSGRHLLPDAKGKPVPLRTAKTFHWSRQLRSVGVLLDRFTPETLQWICPGASIGLLRGKLAIAQGYHQIADSIRE</sequence>
<dbReference type="GeneID" id="301684826"/>
<gene>
    <name evidence="2" type="ORF">NIES46_40560</name>
</gene>
<reference evidence="2 3" key="1">
    <citation type="journal article" date="2019" name="J Genomics">
        <title>The Draft Genome of a Hydrogen-producing Cyanobacterium, Arthrospira platensis NIES-46.</title>
        <authorList>
            <person name="Suzuki S."/>
            <person name="Yamaguchi H."/>
            <person name="Kawachi M."/>
        </authorList>
    </citation>
    <scope>NUCLEOTIDE SEQUENCE [LARGE SCALE GENOMIC DNA]</scope>
    <source>
        <strain evidence="2 3">NIES-46</strain>
    </source>
</reference>
<dbReference type="InterPro" id="IPR001279">
    <property type="entry name" value="Metallo-B-lactamas"/>
</dbReference>
<accession>A0A5M3TEJ3</accession>
<dbReference type="RefSeq" id="WP_006617323.1">
    <property type="nucleotide sequence ID" value="NZ_BIMW01000160.1"/>
</dbReference>
<dbReference type="PANTHER" id="PTHR42773:SF3">
    <property type="entry name" value="SLR0630 PROTEIN"/>
    <property type="match status" value="1"/>
</dbReference>
<dbReference type="SMART" id="SM00849">
    <property type="entry name" value="Lactamase_B"/>
    <property type="match status" value="1"/>
</dbReference>
<dbReference type="PANTHER" id="PTHR42773">
    <property type="entry name" value="METALLO-BETA-LACTAMASE-RELATED"/>
    <property type="match status" value="1"/>
</dbReference>
<dbReference type="Proteomes" id="UP000326169">
    <property type="component" value="Unassembled WGS sequence"/>
</dbReference>
<organism evidence="2 3">
    <name type="scientific">Limnospira platensis NIES-46</name>
    <dbReference type="NCBI Taxonomy" id="1236695"/>
    <lineage>
        <taxon>Bacteria</taxon>
        <taxon>Bacillati</taxon>
        <taxon>Cyanobacteriota</taxon>
        <taxon>Cyanophyceae</taxon>
        <taxon>Oscillatoriophycideae</taxon>
        <taxon>Oscillatoriales</taxon>
        <taxon>Sirenicapillariaceae</taxon>
        <taxon>Limnospira</taxon>
    </lineage>
</organism>
<proteinExistence type="predicted"/>
<evidence type="ECO:0000259" key="1">
    <source>
        <dbReference type="SMART" id="SM00849"/>
    </source>
</evidence>
<dbReference type="SUPFAM" id="SSF56281">
    <property type="entry name" value="Metallo-hydrolase/oxidoreductase"/>
    <property type="match status" value="1"/>
</dbReference>
<dbReference type="InterPro" id="IPR036866">
    <property type="entry name" value="RibonucZ/Hydroxyglut_hydro"/>
</dbReference>
<feature type="domain" description="Metallo-beta-lactamase" evidence="1">
    <location>
        <begin position="29"/>
        <end position="191"/>
    </location>
</feature>
<dbReference type="Gene3D" id="3.60.15.10">
    <property type="entry name" value="Ribonuclease Z/Hydroxyacylglutathione hydrolase-like"/>
    <property type="match status" value="1"/>
</dbReference>
<protein>
    <recommendedName>
        <fullName evidence="1">Metallo-beta-lactamase domain-containing protein</fullName>
    </recommendedName>
</protein>
<comment type="caution">
    <text evidence="2">The sequence shown here is derived from an EMBL/GenBank/DDBJ whole genome shotgun (WGS) entry which is preliminary data.</text>
</comment>
<evidence type="ECO:0000313" key="2">
    <source>
        <dbReference type="EMBL" id="GCE95989.1"/>
    </source>
</evidence>
<dbReference type="EMBL" id="BIMW01000160">
    <property type="protein sequence ID" value="GCE95989.1"/>
    <property type="molecule type" value="Genomic_DNA"/>
</dbReference>